<organism evidence="7 8">
    <name type="scientific">Lichtheimia corymbifera JMRC:FSU:9682</name>
    <dbReference type="NCBI Taxonomy" id="1263082"/>
    <lineage>
        <taxon>Eukaryota</taxon>
        <taxon>Fungi</taxon>
        <taxon>Fungi incertae sedis</taxon>
        <taxon>Mucoromycota</taxon>
        <taxon>Mucoromycotina</taxon>
        <taxon>Mucoromycetes</taxon>
        <taxon>Mucorales</taxon>
        <taxon>Lichtheimiaceae</taxon>
        <taxon>Lichtheimia</taxon>
    </lineage>
</organism>
<dbReference type="VEuPathDB" id="FungiDB:LCOR_10556.1"/>
<proteinExistence type="predicted"/>
<evidence type="ECO:0000313" key="7">
    <source>
        <dbReference type="EMBL" id="CDH59750.1"/>
    </source>
</evidence>
<feature type="zinc finger region" description="C3H1-type" evidence="4">
    <location>
        <begin position="596"/>
        <end position="624"/>
    </location>
</feature>
<feature type="region of interest" description="Disordered" evidence="5">
    <location>
        <begin position="280"/>
        <end position="305"/>
    </location>
</feature>
<evidence type="ECO:0000256" key="1">
    <source>
        <dbReference type="ARBA" id="ARBA00022723"/>
    </source>
</evidence>
<feature type="region of interest" description="Disordered" evidence="5">
    <location>
        <begin position="330"/>
        <end position="371"/>
    </location>
</feature>
<keyword evidence="8" id="KW-1185">Reference proteome</keyword>
<feature type="region of interest" description="Disordered" evidence="5">
    <location>
        <begin position="540"/>
        <end position="601"/>
    </location>
</feature>
<dbReference type="Proteomes" id="UP000027586">
    <property type="component" value="Unassembled WGS sequence"/>
</dbReference>
<dbReference type="PROSITE" id="PS50103">
    <property type="entry name" value="ZF_C3H1"/>
    <property type="match status" value="1"/>
</dbReference>
<feature type="compositionally biased region" description="Basic and acidic residues" evidence="5">
    <location>
        <begin position="360"/>
        <end position="371"/>
    </location>
</feature>
<evidence type="ECO:0000256" key="4">
    <source>
        <dbReference type="PROSITE-ProRule" id="PRU00723"/>
    </source>
</evidence>
<dbReference type="SUPFAM" id="SSF90229">
    <property type="entry name" value="CCCH zinc finger"/>
    <property type="match status" value="1"/>
</dbReference>
<gene>
    <name evidence="7" type="ORF">LCOR_10556.1</name>
</gene>
<evidence type="ECO:0000259" key="6">
    <source>
        <dbReference type="PROSITE" id="PS50103"/>
    </source>
</evidence>
<feature type="region of interest" description="Disordered" evidence="5">
    <location>
        <begin position="87"/>
        <end position="112"/>
    </location>
</feature>
<dbReference type="GO" id="GO:0008270">
    <property type="term" value="F:zinc ion binding"/>
    <property type="evidence" value="ECO:0007669"/>
    <property type="project" value="UniProtKB-KW"/>
</dbReference>
<dbReference type="AlphaFoldDB" id="A0A068SCM7"/>
<comment type="caution">
    <text evidence="7">The sequence shown here is derived from an EMBL/GenBank/DDBJ whole genome shotgun (WGS) entry which is preliminary data.</text>
</comment>
<dbReference type="STRING" id="1263082.A0A068SCM7"/>
<dbReference type="InterPro" id="IPR000571">
    <property type="entry name" value="Znf_CCCH"/>
</dbReference>
<dbReference type="Gene3D" id="1.20.930.10">
    <property type="entry name" value="Conserved domain common to transcription factors TFIIS, elongin A, CRSP70"/>
    <property type="match status" value="1"/>
</dbReference>
<reference evidence="7" key="1">
    <citation type="submission" date="2013-08" db="EMBL/GenBank/DDBJ databases">
        <title>Gene expansion shapes genome architecture in the human pathogen Lichtheimia corymbifera: an evolutionary genomics analysis in the ancient terrestrial Mucorales (Mucoromycotina).</title>
        <authorList>
            <person name="Schwartze V.U."/>
            <person name="Winter S."/>
            <person name="Shelest E."/>
            <person name="Marcet-Houben M."/>
            <person name="Horn F."/>
            <person name="Wehner S."/>
            <person name="Hoffmann K."/>
            <person name="Riege K."/>
            <person name="Sammeth M."/>
            <person name="Nowrousian M."/>
            <person name="Valiante V."/>
            <person name="Linde J."/>
            <person name="Jacobsen I.D."/>
            <person name="Marz M."/>
            <person name="Brakhage A.A."/>
            <person name="Gabaldon T."/>
            <person name="Bocker S."/>
            <person name="Voigt K."/>
        </authorList>
    </citation>
    <scope>NUCLEOTIDE SEQUENCE [LARGE SCALE GENOMIC DNA]</scope>
    <source>
        <strain evidence="7">FSU 9682</strain>
    </source>
</reference>
<dbReference type="SUPFAM" id="SSF47676">
    <property type="entry name" value="Conserved domain common to transcription factors TFIIS, elongin A, CRSP70"/>
    <property type="match status" value="1"/>
</dbReference>
<feature type="compositionally biased region" description="Basic and acidic residues" evidence="5">
    <location>
        <begin position="101"/>
        <end position="112"/>
    </location>
</feature>
<dbReference type="GO" id="GO:0000785">
    <property type="term" value="C:chromatin"/>
    <property type="evidence" value="ECO:0007669"/>
    <property type="project" value="TreeGrafter"/>
</dbReference>
<feature type="compositionally biased region" description="Low complexity" evidence="5">
    <location>
        <begin position="334"/>
        <end position="344"/>
    </location>
</feature>
<feature type="region of interest" description="Disordered" evidence="5">
    <location>
        <begin position="1"/>
        <end position="41"/>
    </location>
</feature>
<keyword evidence="1 4" id="KW-0479">Metal-binding</keyword>
<keyword evidence="3 4" id="KW-0862">Zinc</keyword>
<dbReference type="PANTHER" id="PTHR46557">
    <property type="entry name" value="SERINE/THREONINE-PROTEIN PHOSPHATASE 1 REGULATORY SUBUNIT 10-RELATED"/>
    <property type="match status" value="1"/>
</dbReference>
<dbReference type="PANTHER" id="PTHR46557:SF1">
    <property type="entry name" value="SERINE_THREONINE-PROTEIN PHOSPHATASE 1 REGULATORY SUBUNIT 10"/>
    <property type="match status" value="1"/>
</dbReference>
<dbReference type="GO" id="GO:0008157">
    <property type="term" value="F:protein phosphatase 1 binding"/>
    <property type="evidence" value="ECO:0007669"/>
    <property type="project" value="TreeGrafter"/>
</dbReference>
<feature type="compositionally biased region" description="Basic and acidic residues" evidence="5">
    <location>
        <begin position="15"/>
        <end position="30"/>
    </location>
</feature>
<dbReference type="EMBL" id="CBTN010000074">
    <property type="protein sequence ID" value="CDH59750.1"/>
    <property type="molecule type" value="Genomic_DNA"/>
</dbReference>
<dbReference type="OrthoDB" id="6159439at2759"/>
<dbReference type="InterPro" id="IPR035441">
    <property type="entry name" value="TFIIS/LEDGF_dom_sf"/>
</dbReference>
<evidence type="ECO:0000313" key="8">
    <source>
        <dbReference type="Proteomes" id="UP000027586"/>
    </source>
</evidence>
<dbReference type="GO" id="GO:0072357">
    <property type="term" value="C:PTW/PP1 phosphatase complex"/>
    <property type="evidence" value="ECO:0007669"/>
    <property type="project" value="TreeGrafter"/>
</dbReference>
<feature type="domain" description="C3H1-type" evidence="6">
    <location>
        <begin position="596"/>
        <end position="624"/>
    </location>
</feature>
<protein>
    <recommendedName>
        <fullName evidence="6">C3H1-type domain-containing protein</fullName>
    </recommendedName>
</protein>
<accession>A0A068SCM7</accession>
<name>A0A068SCM7_9FUNG</name>
<evidence type="ECO:0000256" key="3">
    <source>
        <dbReference type="ARBA" id="ARBA00022833"/>
    </source>
</evidence>
<evidence type="ECO:0000256" key="5">
    <source>
        <dbReference type="SAM" id="MobiDB-lite"/>
    </source>
</evidence>
<sequence length="625" mass="70221">MSQNSTSLGFNNVHDSTDEYKQQRMNERASTEVNEYTSVEEEYPRNIMQATHEQKPNINGDTMPKKPGFLQSSQGIPVELVTHQPYPSESVQKTSPSLGDPMHHDSGSDRSDILLSPTKSGECYPVDNATVADKNAIIRHISKYCVGSEYKGFEDTESAKHVMEMMAIRMPPELQRAILKIIQQTSSHEILDSIANSTEFCSRCNDYITEAIEKCNWILLEDMIKSLKHIPMKLHMLMAYGIGRAVRRIRDKAKQAGKGQLEQQAEELMRQWAALKEKISVDGDDSSTGSNSSTRLALQKDPPQRAKAITTKDFFTSLVSTNKPRASYVIRPATHSSTSSGTESSLEDWKKSASGMIKRPLGDQNDRPSRKRVRFEADHRLVQIREYDVDPEEWEMLNPIADDKRPGVIDTPESQHQRARETIVPAAVYASPQQIPPSPAEPQHADIIENNVHVKVIPLDDVTAQENYPYVRPEEVSDNPLPTQGSPVGTTIAVPTVPQVNITPLMESTESQPSVNQVSQMLLNNPGIMQMFLDMLQSQQPESADLLSDRETRVHPSQLADAKQDGRASSSRESTSSPDIRNETHSARQSGQRPRRKRTPKCRYFGTYRGCRFGDNCNFLHEREP</sequence>
<feature type="compositionally biased region" description="Polar residues" evidence="5">
    <location>
        <begin position="1"/>
        <end position="14"/>
    </location>
</feature>
<dbReference type="InterPro" id="IPR036855">
    <property type="entry name" value="Znf_CCCH_sf"/>
</dbReference>
<keyword evidence="2 4" id="KW-0863">Zinc-finger</keyword>
<evidence type="ECO:0000256" key="2">
    <source>
        <dbReference type="ARBA" id="ARBA00022771"/>
    </source>
</evidence>
<feature type="compositionally biased region" description="Polar residues" evidence="5">
    <location>
        <begin position="87"/>
        <end position="97"/>
    </location>
</feature>